<protein>
    <submittedName>
        <fullName evidence="4">TetR/AcrR family transcriptional regulator</fullName>
    </submittedName>
</protein>
<accession>A0ABW1IQC3</accession>
<dbReference type="SUPFAM" id="SSF48498">
    <property type="entry name" value="Tetracyclin repressor-like, C-terminal domain"/>
    <property type="match status" value="1"/>
</dbReference>
<evidence type="ECO:0000259" key="3">
    <source>
        <dbReference type="Pfam" id="PF13305"/>
    </source>
</evidence>
<evidence type="ECO:0000256" key="1">
    <source>
        <dbReference type="ARBA" id="ARBA00023015"/>
    </source>
</evidence>
<feature type="domain" description="HTH-type transcriptional regulator MT1864/Rv1816-like C-terminal" evidence="3">
    <location>
        <begin position="83"/>
        <end position="176"/>
    </location>
</feature>
<sequence>MRKNIDLHNIVETAARKADEEGLEHVTLSSVAKELGIKSPSLYNHVDGLSGLRKQMALHALATLRERMMAAAFNKTGKDAIISVSKAYVKYATEHPGLYEAFIMTPDDEDEEVKEQGDQLVGMMFRLLEPYDFSETEQVHIVRGIRSINHGFAVLEAKQGFKMNVNPGQSLEFVLRIFLAGLDAGSDGRFS</sequence>
<dbReference type="Pfam" id="PF13305">
    <property type="entry name" value="TetR_C_33"/>
    <property type="match status" value="1"/>
</dbReference>
<dbReference type="Proteomes" id="UP001596250">
    <property type="component" value="Unassembled WGS sequence"/>
</dbReference>
<gene>
    <name evidence="4" type="ORF">ACFPXP_12710</name>
</gene>
<comment type="caution">
    <text evidence="4">The sequence shown here is derived from an EMBL/GenBank/DDBJ whole genome shotgun (WGS) entry which is preliminary data.</text>
</comment>
<keyword evidence="1" id="KW-0805">Transcription regulation</keyword>
<dbReference type="InterPro" id="IPR025996">
    <property type="entry name" value="MT1864/Rv1816-like_C"/>
</dbReference>
<dbReference type="EMBL" id="JBHSQV010000157">
    <property type="protein sequence ID" value="MFC5987267.1"/>
    <property type="molecule type" value="Genomic_DNA"/>
</dbReference>
<dbReference type="RefSeq" id="WP_379894614.1">
    <property type="nucleotide sequence ID" value="NZ_CBCSCT010000046.1"/>
</dbReference>
<reference evidence="5" key="1">
    <citation type="journal article" date="2019" name="Int. J. Syst. Evol. Microbiol.">
        <title>The Global Catalogue of Microorganisms (GCM) 10K type strain sequencing project: providing services to taxonomists for standard genome sequencing and annotation.</title>
        <authorList>
            <consortium name="The Broad Institute Genomics Platform"/>
            <consortium name="The Broad Institute Genome Sequencing Center for Infectious Disease"/>
            <person name="Wu L."/>
            <person name="Ma J."/>
        </authorList>
    </citation>
    <scope>NUCLEOTIDE SEQUENCE [LARGE SCALE GENOMIC DNA]</scope>
    <source>
        <strain evidence="5">CCM 8749</strain>
    </source>
</reference>
<keyword evidence="2" id="KW-0804">Transcription</keyword>
<dbReference type="InterPro" id="IPR009057">
    <property type="entry name" value="Homeodomain-like_sf"/>
</dbReference>
<organism evidence="4 5">
    <name type="scientific">Marinicrinis lubricantis</name>
    <dbReference type="NCBI Taxonomy" id="2086470"/>
    <lineage>
        <taxon>Bacteria</taxon>
        <taxon>Bacillati</taxon>
        <taxon>Bacillota</taxon>
        <taxon>Bacilli</taxon>
        <taxon>Bacillales</taxon>
        <taxon>Paenibacillaceae</taxon>
    </lineage>
</organism>
<evidence type="ECO:0000256" key="2">
    <source>
        <dbReference type="ARBA" id="ARBA00023163"/>
    </source>
</evidence>
<dbReference type="SUPFAM" id="SSF46689">
    <property type="entry name" value="Homeodomain-like"/>
    <property type="match status" value="1"/>
</dbReference>
<dbReference type="Gene3D" id="1.10.10.60">
    <property type="entry name" value="Homeodomain-like"/>
    <property type="match status" value="1"/>
</dbReference>
<evidence type="ECO:0000313" key="4">
    <source>
        <dbReference type="EMBL" id="MFC5987267.1"/>
    </source>
</evidence>
<proteinExistence type="predicted"/>
<dbReference type="Gene3D" id="1.10.357.10">
    <property type="entry name" value="Tetracycline Repressor, domain 2"/>
    <property type="match status" value="1"/>
</dbReference>
<keyword evidence="5" id="KW-1185">Reference proteome</keyword>
<dbReference type="InterPro" id="IPR036271">
    <property type="entry name" value="Tet_transcr_reg_TetR-rel_C_sf"/>
</dbReference>
<evidence type="ECO:0000313" key="5">
    <source>
        <dbReference type="Proteomes" id="UP001596250"/>
    </source>
</evidence>
<name>A0ABW1IQC3_9BACL</name>